<evidence type="ECO:0000313" key="2">
    <source>
        <dbReference type="EMBL" id="VFK35305.1"/>
    </source>
</evidence>
<dbReference type="EMBL" id="CAADFQ010000110">
    <property type="protein sequence ID" value="VFK35305.1"/>
    <property type="molecule type" value="Genomic_DNA"/>
</dbReference>
<proteinExistence type="predicted"/>
<dbReference type="EMBL" id="CAADGH010000112">
    <property type="protein sequence ID" value="VFK77229.1"/>
    <property type="molecule type" value="Genomic_DNA"/>
</dbReference>
<protein>
    <submittedName>
        <fullName evidence="2">Uncharacterized protein</fullName>
    </submittedName>
</protein>
<gene>
    <name evidence="1" type="ORF">BECKMB1821G_GA0114241_11109</name>
    <name evidence="3" type="ORF">BECKMB1821H_GA0114242_11129</name>
    <name evidence="2" type="ORF">BECKMB1821I_GA0114274_11109</name>
</gene>
<evidence type="ECO:0000313" key="3">
    <source>
        <dbReference type="EMBL" id="VFK77229.1"/>
    </source>
</evidence>
<organism evidence="2">
    <name type="scientific">Candidatus Kentrum sp. MB</name>
    <dbReference type="NCBI Taxonomy" id="2138164"/>
    <lineage>
        <taxon>Bacteria</taxon>
        <taxon>Pseudomonadati</taxon>
        <taxon>Pseudomonadota</taxon>
        <taxon>Gammaproteobacteria</taxon>
        <taxon>Candidatus Kentrum</taxon>
    </lineage>
</organism>
<evidence type="ECO:0000313" key="1">
    <source>
        <dbReference type="EMBL" id="VFK32378.1"/>
    </source>
</evidence>
<name>A0A450Y1A0_9GAMM</name>
<dbReference type="EMBL" id="CAADFO010000110">
    <property type="protein sequence ID" value="VFK32378.1"/>
    <property type="molecule type" value="Genomic_DNA"/>
</dbReference>
<dbReference type="AlphaFoldDB" id="A0A450Y1A0"/>
<sequence>MNVCNFADLVVARLRYAFLRLTPLPNTRGTLPGVMQVTTPTGCLRV</sequence>
<accession>A0A450Y1A0</accession>
<reference evidence="2" key="1">
    <citation type="submission" date="2019-02" db="EMBL/GenBank/DDBJ databases">
        <authorList>
            <person name="Gruber-Vodicka R. H."/>
            <person name="Seah K. B. B."/>
        </authorList>
    </citation>
    <scope>NUCLEOTIDE SEQUENCE</scope>
    <source>
        <strain evidence="1">BECK_BZ197</strain>
        <strain evidence="3">BECK_BZ198</strain>
        <strain evidence="2">BECK_BZ199</strain>
    </source>
</reference>